<dbReference type="Proteomes" id="UP001321473">
    <property type="component" value="Unassembled WGS sequence"/>
</dbReference>
<feature type="chain" id="PRO_5042949202" description="Secreted protein" evidence="1">
    <location>
        <begin position="22"/>
        <end position="76"/>
    </location>
</feature>
<gene>
    <name evidence="2" type="ORF">V5799_015403</name>
</gene>
<proteinExistence type="predicted"/>
<accession>A0AAQ4F7U3</accession>
<name>A0AAQ4F7U3_AMBAM</name>
<comment type="caution">
    <text evidence="2">The sequence shown here is derived from an EMBL/GenBank/DDBJ whole genome shotgun (WGS) entry which is preliminary data.</text>
</comment>
<dbReference type="EMBL" id="JARKHS020005736">
    <property type="protein sequence ID" value="KAK8783257.1"/>
    <property type="molecule type" value="Genomic_DNA"/>
</dbReference>
<reference evidence="2 3" key="1">
    <citation type="journal article" date="2023" name="Arcadia Sci">
        <title>De novo assembly of a long-read Amblyomma americanum tick genome.</title>
        <authorList>
            <person name="Chou S."/>
            <person name="Poskanzer K.E."/>
            <person name="Rollins M."/>
            <person name="Thuy-Boun P.S."/>
        </authorList>
    </citation>
    <scope>NUCLEOTIDE SEQUENCE [LARGE SCALE GENOMIC DNA]</scope>
    <source>
        <strain evidence="2">F_SG_1</strain>
        <tissue evidence="2">Salivary glands</tissue>
    </source>
</reference>
<keyword evidence="3" id="KW-1185">Reference proteome</keyword>
<feature type="signal peptide" evidence="1">
    <location>
        <begin position="1"/>
        <end position="21"/>
    </location>
</feature>
<keyword evidence="1" id="KW-0732">Signal</keyword>
<evidence type="ECO:0000256" key="1">
    <source>
        <dbReference type="SAM" id="SignalP"/>
    </source>
</evidence>
<sequence length="76" mass="7980">MAFLSLLVAAYLLMITGSAAGKVIFGPDVFGTSDQCNGTCSIDFFYESNCTDPCVCVSFNLNSGNNRGPGQCQAII</sequence>
<evidence type="ECO:0008006" key="4">
    <source>
        <dbReference type="Google" id="ProtNLM"/>
    </source>
</evidence>
<evidence type="ECO:0000313" key="2">
    <source>
        <dbReference type="EMBL" id="KAK8783257.1"/>
    </source>
</evidence>
<evidence type="ECO:0000313" key="3">
    <source>
        <dbReference type="Proteomes" id="UP001321473"/>
    </source>
</evidence>
<protein>
    <recommendedName>
        <fullName evidence="4">Secreted protein</fullName>
    </recommendedName>
</protein>
<organism evidence="2 3">
    <name type="scientific">Amblyomma americanum</name>
    <name type="common">Lone star tick</name>
    <dbReference type="NCBI Taxonomy" id="6943"/>
    <lineage>
        <taxon>Eukaryota</taxon>
        <taxon>Metazoa</taxon>
        <taxon>Ecdysozoa</taxon>
        <taxon>Arthropoda</taxon>
        <taxon>Chelicerata</taxon>
        <taxon>Arachnida</taxon>
        <taxon>Acari</taxon>
        <taxon>Parasitiformes</taxon>
        <taxon>Ixodida</taxon>
        <taxon>Ixodoidea</taxon>
        <taxon>Ixodidae</taxon>
        <taxon>Amblyomminae</taxon>
        <taxon>Amblyomma</taxon>
    </lineage>
</organism>
<dbReference type="AlphaFoldDB" id="A0AAQ4F7U3"/>